<dbReference type="InterPro" id="IPR002589">
    <property type="entry name" value="Macro_dom"/>
</dbReference>
<accession>A0A2W7MHJ9</accession>
<evidence type="ECO:0000313" key="3">
    <source>
        <dbReference type="Proteomes" id="UP000248646"/>
    </source>
</evidence>
<dbReference type="SUPFAM" id="SSF52949">
    <property type="entry name" value="Macro domain-like"/>
    <property type="match status" value="1"/>
</dbReference>
<dbReference type="CDD" id="cd02908">
    <property type="entry name" value="Macro_OAADPr_deacetylase"/>
    <property type="match status" value="1"/>
</dbReference>
<dbReference type="SMART" id="SM00506">
    <property type="entry name" value="A1pp"/>
    <property type="match status" value="1"/>
</dbReference>
<dbReference type="EMBL" id="QKZI01000002">
    <property type="protein sequence ID" value="PZX05601.1"/>
    <property type="molecule type" value="Genomic_DNA"/>
</dbReference>
<sequence>MPLEIVRNDITKMQVDVIVNAANSSLQKGGGVCGAIFSAAGREQLQAACNEIGACAVGHAVVTDGFQLHAKHIIHTVGPIWQGGAANEETLLTECYKNSLTLAAAHGFDSIAFPLISSGIYGYPKEQALQIAISTISSFLLDHDMHVYIVVYDKQAFGLSEKLFTSIHAYIDEHYVEGNDVRFLRNRQLFDEELPQVIEEEILETLIFSQEIVVENQKKRSLEDVLNQLDESFSERLLRLIDEKEKTDVETYKRANIDRRLFSKIRNSVHYTPLKKTVIAFAIALELNLDETVDLLSKAGYTLSHSSKFDVIIEYFIEEKNFNIHEINEALFTFDQVLLGA</sequence>
<name>A0A2W7MHJ9_9BACI</name>
<comment type="caution">
    <text evidence="2">The sequence shown here is derived from an EMBL/GenBank/DDBJ whole genome shotgun (WGS) entry which is preliminary data.</text>
</comment>
<organism evidence="2 3">
    <name type="scientific">Psychrobacillus insolitus</name>
    <dbReference type="NCBI Taxonomy" id="1461"/>
    <lineage>
        <taxon>Bacteria</taxon>
        <taxon>Bacillati</taxon>
        <taxon>Bacillota</taxon>
        <taxon>Bacilli</taxon>
        <taxon>Bacillales</taxon>
        <taxon>Bacillaceae</taxon>
        <taxon>Psychrobacillus</taxon>
    </lineage>
</organism>
<dbReference type="PANTHER" id="PTHR11106:SF27">
    <property type="entry name" value="MACRO DOMAIN-CONTAINING PROTEIN"/>
    <property type="match status" value="1"/>
</dbReference>
<evidence type="ECO:0000313" key="2">
    <source>
        <dbReference type="EMBL" id="PZX05601.1"/>
    </source>
</evidence>
<dbReference type="RefSeq" id="WP_111439062.1">
    <property type="nucleotide sequence ID" value="NZ_QKZI01000002.1"/>
</dbReference>
<dbReference type="Pfam" id="PF01661">
    <property type="entry name" value="Macro"/>
    <property type="match status" value="1"/>
</dbReference>
<feature type="domain" description="Macro" evidence="1">
    <location>
        <begin position="1"/>
        <end position="168"/>
    </location>
</feature>
<dbReference type="PROSITE" id="PS51154">
    <property type="entry name" value="MACRO"/>
    <property type="match status" value="1"/>
</dbReference>
<gene>
    <name evidence="2" type="ORF">C7437_10255</name>
</gene>
<evidence type="ECO:0000259" key="1">
    <source>
        <dbReference type="PROSITE" id="PS51154"/>
    </source>
</evidence>
<keyword evidence="3" id="KW-1185">Reference proteome</keyword>
<dbReference type="InterPro" id="IPR043472">
    <property type="entry name" value="Macro_dom-like"/>
</dbReference>
<protein>
    <submittedName>
        <fullName evidence="2">O-acetyl-ADP-ribose deacetylase (Regulator of RNase III)</fullName>
    </submittedName>
</protein>
<dbReference type="AlphaFoldDB" id="A0A2W7MHJ9"/>
<reference evidence="2 3" key="1">
    <citation type="submission" date="2018-06" db="EMBL/GenBank/DDBJ databases">
        <title>Genomic Encyclopedia of Type Strains, Phase IV (KMG-IV): sequencing the most valuable type-strain genomes for metagenomic binning, comparative biology and taxonomic classification.</title>
        <authorList>
            <person name="Goeker M."/>
        </authorList>
    </citation>
    <scope>NUCLEOTIDE SEQUENCE [LARGE SCALE GENOMIC DNA]</scope>
    <source>
        <strain evidence="2 3">DSM 5</strain>
    </source>
</reference>
<dbReference type="Gene3D" id="3.40.220.10">
    <property type="entry name" value="Leucine Aminopeptidase, subunit E, domain 1"/>
    <property type="match status" value="1"/>
</dbReference>
<dbReference type="Proteomes" id="UP000248646">
    <property type="component" value="Unassembled WGS sequence"/>
</dbReference>
<dbReference type="OrthoDB" id="6194521at2"/>
<proteinExistence type="predicted"/>
<dbReference type="PANTHER" id="PTHR11106">
    <property type="entry name" value="GANGLIOSIDE INDUCED DIFFERENTIATION ASSOCIATED PROTEIN 2-RELATED"/>
    <property type="match status" value="1"/>
</dbReference>